<feature type="region of interest" description="Disordered" evidence="1">
    <location>
        <begin position="77"/>
        <end position="103"/>
    </location>
</feature>
<evidence type="ECO:0000313" key="2">
    <source>
        <dbReference type="EMBL" id="CAI9724643.1"/>
    </source>
</evidence>
<feature type="compositionally biased region" description="Polar residues" evidence="1">
    <location>
        <begin position="90"/>
        <end position="103"/>
    </location>
</feature>
<protein>
    <submittedName>
        <fullName evidence="2">Uncharacterized protein</fullName>
    </submittedName>
</protein>
<gene>
    <name evidence="2" type="ORF">OCTVUL_1B011493</name>
</gene>
<evidence type="ECO:0000313" key="3">
    <source>
        <dbReference type="Proteomes" id="UP001162480"/>
    </source>
</evidence>
<feature type="compositionally biased region" description="Basic and acidic residues" evidence="1">
    <location>
        <begin position="80"/>
        <end position="89"/>
    </location>
</feature>
<reference evidence="2" key="1">
    <citation type="submission" date="2023-08" db="EMBL/GenBank/DDBJ databases">
        <authorList>
            <person name="Alioto T."/>
            <person name="Alioto T."/>
            <person name="Gomez Garrido J."/>
        </authorList>
    </citation>
    <scope>NUCLEOTIDE SEQUENCE</scope>
</reference>
<proteinExistence type="predicted"/>
<dbReference type="AlphaFoldDB" id="A0AA36F760"/>
<accession>A0AA36F760</accession>
<dbReference type="Proteomes" id="UP001162480">
    <property type="component" value="Chromosome 6"/>
</dbReference>
<organism evidence="2 3">
    <name type="scientific">Octopus vulgaris</name>
    <name type="common">Common octopus</name>
    <dbReference type="NCBI Taxonomy" id="6645"/>
    <lineage>
        <taxon>Eukaryota</taxon>
        <taxon>Metazoa</taxon>
        <taxon>Spiralia</taxon>
        <taxon>Lophotrochozoa</taxon>
        <taxon>Mollusca</taxon>
        <taxon>Cephalopoda</taxon>
        <taxon>Coleoidea</taxon>
        <taxon>Octopodiformes</taxon>
        <taxon>Octopoda</taxon>
        <taxon>Incirrata</taxon>
        <taxon>Octopodidae</taxon>
        <taxon>Octopus</taxon>
    </lineage>
</organism>
<evidence type="ECO:0000256" key="1">
    <source>
        <dbReference type="SAM" id="MobiDB-lite"/>
    </source>
</evidence>
<sequence length="103" mass="11956">MILRSEYALLRRRRSIETNHIYNLDEVAADDEEIVWYPRHRPLQSLNKPVMVITAVTAAAAFENITKDISNLLINYHSPNDTEKKKRENGANQYNKDSVIQKS</sequence>
<dbReference type="EMBL" id="OX597819">
    <property type="protein sequence ID" value="CAI9724643.1"/>
    <property type="molecule type" value="Genomic_DNA"/>
</dbReference>
<name>A0AA36F760_OCTVU</name>
<keyword evidence="3" id="KW-1185">Reference proteome</keyword>